<keyword evidence="7" id="KW-0028">Amino-acid biosynthesis</keyword>
<comment type="function">
    <text evidence="6 7">Required for the first step of histidine biosynthesis. May allow the feedback regulation of ATP phosphoribosyltransferase activity by histidine.</text>
</comment>
<dbReference type="AlphaFoldDB" id="A0AA43Q915"/>
<keyword evidence="9" id="KW-0808">Transferase</keyword>
<dbReference type="NCBIfam" id="NF008935">
    <property type="entry name" value="PRK12292.1-1"/>
    <property type="match status" value="1"/>
</dbReference>
<keyword evidence="7" id="KW-0368">Histidine biosynthesis</keyword>
<dbReference type="HAMAP" id="MF_00125">
    <property type="entry name" value="HisZ"/>
    <property type="match status" value="1"/>
</dbReference>
<comment type="similarity">
    <text evidence="3 7">Belongs to the class-II aminoacyl-tRNA synthetase family. HisZ subfamily.</text>
</comment>
<sequence>MQQKDSWLLPDGIEEILPEEAQHLECLRRKILDTFACWGYELVIPPFIDYLDSLLTGSGHDLELQTFKLTDQISGEMLGVRADMTPQVARIDAHNLNAEWPTRLCYTGTILHTKGDPLEKTRSPMQIGAELYGHAGKESDVEVIRLMLEMLAISGLQNVHLDLGHVGIYRALSKQAGLCDTQEAELFDVLQRKARPELQELMAGYSIADELKAMFLKLPELNGGKETIVRAQAVLLTANDEVKQALADLEAIAEKLSACFPSLPISFDLAELRGYHYHTGMVFAAFVPSVGREIARGGRYDNIGAIFGRARAATGFSADLKVLSALGKTAYQKEQRALIYAPYLDDAALKEKIRDLRAEGLAVVQQLPGQTGTAQELRCTAILEQDHQNWFVRTLSSATASCVALPPASLQS</sequence>
<comment type="pathway">
    <text evidence="2 7">Amino-acid biosynthesis; L-histidine biosynthesis; L-histidine from 5-phospho-alpha-D-ribose 1-diphosphate: step 1/9.</text>
</comment>
<dbReference type="PANTHER" id="PTHR11476:SF7">
    <property type="entry name" value="HISTIDINE--TRNA LIGASE"/>
    <property type="match status" value="1"/>
</dbReference>
<reference evidence="9" key="1">
    <citation type="submission" date="2023-01" db="EMBL/GenBank/DDBJ databases">
        <title>Biogeochemical cycle of methane in antarctic sediments.</title>
        <authorList>
            <person name="Roldan D.M."/>
            <person name="Menes R.J."/>
        </authorList>
    </citation>
    <scope>NUCLEOTIDE SEQUENCE [LARGE SCALE GENOMIC DNA]</scope>
    <source>
        <strain evidence="9">K-2018 MAG008</strain>
    </source>
</reference>
<evidence type="ECO:0000256" key="1">
    <source>
        <dbReference type="ARBA" id="ARBA00004496"/>
    </source>
</evidence>
<dbReference type="CDD" id="cd00773">
    <property type="entry name" value="HisRS-like_core"/>
    <property type="match status" value="1"/>
</dbReference>
<dbReference type="NCBIfam" id="NF009086">
    <property type="entry name" value="PRK12421.1"/>
    <property type="match status" value="1"/>
</dbReference>
<evidence type="ECO:0000256" key="7">
    <source>
        <dbReference type="HAMAP-Rule" id="MF_00125"/>
    </source>
</evidence>
<dbReference type="Gene3D" id="3.30.930.10">
    <property type="entry name" value="Bira Bifunctional Protein, Domain 2"/>
    <property type="match status" value="1"/>
</dbReference>
<dbReference type="NCBIfam" id="TIGR00443">
    <property type="entry name" value="hisZ_biosyn_reg"/>
    <property type="match status" value="1"/>
</dbReference>
<comment type="subcellular location">
    <subcellularLocation>
        <location evidence="1 7">Cytoplasm</location>
    </subcellularLocation>
</comment>
<dbReference type="GO" id="GO:0000105">
    <property type="term" value="P:L-histidine biosynthetic process"/>
    <property type="evidence" value="ECO:0007669"/>
    <property type="project" value="UniProtKB-UniRule"/>
</dbReference>
<evidence type="ECO:0000256" key="5">
    <source>
        <dbReference type="ARBA" id="ARBA00022490"/>
    </source>
</evidence>
<evidence type="ECO:0000313" key="9">
    <source>
        <dbReference type="EMBL" id="MDI1232036.1"/>
    </source>
</evidence>
<gene>
    <name evidence="7" type="primary">hisZ</name>
    <name evidence="9" type="ORF">PSU93_12885</name>
</gene>
<proteinExistence type="inferred from homology"/>
<dbReference type="Proteomes" id="UP001160519">
    <property type="component" value="Unassembled WGS sequence"/>
</dbReference>
<dbReference type="GO" id="GO:0016757">
    <property type="term" value="F:glycosyltransferase activity"/>
    <property type="evidence" value="ECO:0007669"/>
    <property type="project" value="UniProtKB-KW"/>
</dbReference>
<comment type="subunit">
    <text evidence="7">Heteromultimer composed of HisG and HisZ subunits.</text>
</comment>
<accession>A0AA43Q915</accession>
<feature type="domain" description="Class II Histidinyl-tRNA synthetase (HisRS)-like catalytic core" evidence="8">
    <location>
        <begin position="12"/>
        <end position="322"/>
    </location>
</feature>
<comment type="caution">
    <text evidence="9">The sequence shown here is derived from an EMBL/GenBank/DDBJ whole genome shotgun (WGS) entry which is preliminary data.</text>
</comment>
<keyword evidence="5 7" id="KW-0963">Cytoplasm</keyword>
<keyword evidence="10" id="KW-1185">Reference proteome</keyword>
<dbReference type="InterPro" id="IPR041715">
    <property type="entry name" value="HisRS-like_core"/>
</dbReference>
<keyword evidence="9" id="KW-0328">Glycosyltransferase</keyword>
<dbReference type="GO" id="GO:0005737">
    <property type="term" value="C:cytoplasm"/>
    <property type="evidence" value="ECO:0007669"/>
    <property type="project" value="UniProtKB-SubCell"/>
</dbReference>
<organism evidence="9 10">
    <name type="scientific">Candidatus Methylobacter titanis</name>
    <dbReference type="NCBI Taxonomy" id="3053457"/>
    <lineage>
        <taxon>Bacteria</taxon>
        <taxon>Pseudomonadati</taxon>
        <taxon>Pseudomonadota</taxon>
        <taxon>Gammaproteobacteria</taxon>
        <taxon>Methylococcales</taxon>
        <taxon>Methylococcaceae</taxon>
        <taxon>Methylobacter</taxon>
    </lineage>
</organism>
<dbReference type="InterPro" id="IPR004517">
    <property type="entry name" value="HisZ"/>
</dbReference>
<evidence type="ECO:0000256" key="3">
    <source>
        <dbReference type="ARBA" id="ARBA00005539"/>
    </source>
</evidence>
<dbReference type="Pfam" id="PF13393">
    <property type="entry name" value="tRNA-synt_His"/>
    <property type="match status" value="1"/>
</dbReference>
<evidence type="ECO:0000313" key="10">
    <source>
        <dbReference type="Proteomes" id="UP001160519"/>
    </source>
</evidence>
<evidence type="ECO:0000256" key="4">
    <source>
        <dbReference type="ARBA" id="ARBA00020397"/>
    </source>
</evidence>
<protein>
    <recommendedName>
        <fullName evidence="4 7">ATP phosphoribosyltransferase regulatory subunit</fullName>
    </recommendedName>
</protein>
<dbReference type="SUPFAM" id="SSF55681">
    <property type="entry name" value="Class II aaRS and biotin synthetases"/>
    <property type="match status" value="1"/>
</dbReference>
<dbReference type="EMBL" id="JAQSDF010000054">
    <property type="protein sequence ID" value="MDI1232036.1"/>
    <property type="molecule type" value="Genomic_DNA"/>
</dbReference>
<evidence type="ECO:0000259" key="8">
    <source>
        <dbReference type="Pfam" id="PF13393"/>
    </source>
</evidence>
<evidence type="ECO:0000256" key="6">
    <source>
        <dbReference type="ARBA" id="ARBA00025246"/>
    </source>
</evidence>
<name>A0AA43Q915_9GAMM</name>
<comment type="miscellaneous">
    <text evidence="7">This function is generally fulfilled by the C-terminal part of HisG, which is missing in some bacteria such as this one.</text>
</comment>
<dbReference type="InterPro" id="IPR045864">
    <property type="entry name" value="aa-tRNA-synth_II/BPL/LPL"/>
</dbReference>
<dbReference type="PANTHER" id="PTHR11476">
    <property type="entry name" value="HISTIDYL-TRNA SYNTHETASE"/>
    <property type="match status" value="1"/>
</dbReference>
<evidence type="ECO:0000256" key="2">
    <source>
        <dbReference type="ARBA" id="ARBA00004667"/>
    </source>
</evidence>